<organism evidence="1 2">
    <name type="scientific">Propioniciclava tarda</name>
    <dbReference type="NCBI Taxonomy" id="433330"/>
    <lineage>
        <taxon>Bacteria</taxon>
        <taxon>Bacillati</taxon>
        <taxon>Actinomycetota</taxon>
        <taxon>Actinomycetes</taxon>
        <taxon>Propionibacteriales</taxon>
        <taxon>Propionibacteriaceae</taxon>
        <taxon>Propioniciclava</taxon>
    </lineage>
</organism>
<dbReference type="CDD" id="cd07067">
    <property type="entry name" value="HP_PGM_like"/>
    <property type="match status" value="1"/>
</dbReference>
<dbReference type="Pfam" id="PF00300">
    <property type="entry name" value="His_Phos_1"/>
    <property type="match status" value="1"/>
</dbReference>
<dbReference type="SMART" id="SM00855">
    <property type="entry name" value="PGAM"/>
    <property type="match status" value="1"/>
</dbReference>
<evidence type="ECO:0000313" key="2">
    <source>
        <dbReference type="Proteomes" id="UP000291933"/>
    </source>
</evidence>
<dbReference type="SUPFAM" id="SSF53254">
    <property type="entry name" value="Phosphoglycerate mutase-like"/>
    <property type="match status" value="1"/>
</dbReference>
<protein>
    <submittedName>
        <fullName evidence="1">Histidine phosphatase family protein</fullName>
    </submittedName>
</protein>
<dbReference type="PANTHER" id="PTHR48100:SF51">
    <property type="entry name" value="PHOSPHOGLYCERATE MUTASE"/>
    <property type="match status" value="1"/>
</dbReference>
<dbReference type="AlphaFoldDB" id="A0A4Q9KP77"/>
<comment type="caution">
    <text evidence="1">The sequence shown here is derived from an EMBL/GenBank/DDBJ whole genome shotgun (WGS) entry which is preliminary data.</text>
</comment>
<proteinExistence type="predicted"/>
<gene>
    <name evidence="1" type="ORF">ET996_01680</name>
</gene>
<dbReference type="OrthoDB" id="3215466at2"/>
<dbReference type="EMBL" id="SDMR01000001">
    <property type="protein sequence ID" value="TBT96388.1"/>
    <property type="molecule type" value="Genomic_DNA"/>
</dbReference>
<keyword evidence="2" id="KW-1185">Reference proteome</keyword>
<dbReference type="InterPro" id="IPR013078">
    <property type="entry name" value="His_Pase_superF_clade-1"/>
</dbReference>
<dbReference type="PANTHER" id="PTHR48100">
    <property type="entry name" value="BROAD-SPECIFICITY PHOSPHATASE YOR283W-RELATED"/>
    <property type="match status" value="1"/>
</dbReference>
<evidence type="ECO:0000313" key="1">
    <source>
        <dbReference type="EMBL" id="TBT96388.1"/>
    </source>
</evidence>
<sequence>MEHTLVHVCRHGQVYNPNHVLYGRLPGFGLSDLGRQMADRLGEYFADLPITHLRVSPLQRARETMAPIAARHPELELVVDNRIIEAANSLEGQAFGRFNQRLLLPRNLIRLRNPLRPSWGEPYEKVAQRMHAAIADAAAAAGVGGRAVLVSHELPIWMARLSAEGRPLVHNPAQRQARLASVTTFTLMEGRVVKVDYTEPAGGLVPARKKILRPGM</sequence>
<dbReference type="Proteomes" id="UP000291933">
    <property type="component" value="Unassembled WGS sequence"/>
</dbReference>
<accession>A0A4Q9KP77</accession>
<dbReference type="InterPro" id="IPR029033">
    <property type="entry name" value="His_PPase_superfam"/>
</dbReference>
<dbReference type="InterPro" id="IPR050275">
    <property type="entry name" value="PGM_Phosphatase"/>
</dbReference>
<name>A0A4Q9KP77_PROTD</name>
<dbReference type="GO" id="GO:0005737">
    <property type="term" value="C:cytoplasm"/>
    <property type="evidence" value="ECO:0007669"/>
    <property type="project" value="TreeGrafter"/>
</dbReference>
<dbReference type="GO" id="GO:0016791">
    <property type="term" value="F:phosphatase activity"/>
    <property type="evidence" value="ECO:0007669"/>
    <property type="project" value="TreeGrafter"/>
</dbReference>
<reference evidence="1 2" key="1">
    <citation type="submission" date="2019-01" db="EMBL/GenBank/DDBJ databases">
        <title>Lactibacter flavus gen. nov., sp. nov., a novel bacterium of the family Propionibacteriaceae isolated from raw milk and dairy products.</title>
        <authorList>
            <person name="Huptas C."/>
            <person name="Wenning M."/>
            <person name="Breitenwieser F."/>
            <person name="Doll E."/>
            <person name="Von Neubeck M."/>
            <person name="Busse H.-J."/>
            <person name="Scherer S."/>
        </authorList>
    </citation>
    <scope>NUCLEOTIDE SEQUENCE [LARGE SCALE GENOMIC DNA]</scope>
    <source>
        <strain evidence="1 2">DSM 22130</strain>
    </source>
</reference>
<dbReference type="Gene3D" id="3.40.50.1240">
    <property type="entry name" value="Phosphoglycerate mutase-like"/>
    <property type="match status" value="1"/>
</dbReference>